<sequence>MSTPHNEASAGEIAKTVLMPGDPLRAKFLADTYLTDVKQFNSVRNMLGYTGIYKGKKVSIMGSGMGIPSMGIYSYELFSQYGVETIIRIGSCGSLRKNVCLRDIIIVQGCCTDSNFAHQYELPGTYSAISDFDLLEKAVKKVRQLNVNYHVGNVLSTDIFYHANNDTTEKWASVGCLGVEMESYALFATAAYLNKKALTLLTVSDSLVSNEQTTAKEREKTFITMMEIALEVA</sequence>
<feature type="binding site" description="in other chain" evidence="5">
    <location>
        <begin position="88"/>
        <end position="91"/>
    </location>
    <ligand>
        <name>phosphate</name>
        <dbReference type="ChEBI" id="CHEBI:43474"/>
        <note>ligand shared between dimeric partners</note>
    </ligand>
</feature>
<evidence type="ECO:0000256" key="1">
    <source>
        <dbReference type="ARBA" id="ARBA00010456"/>
    </source>
</evidence>
<dbReference type="InterPro" id="IPR035994">
    <property type="entry name" value="Nucleoside_phosphorylase_sf"/>
</dbReference>
<dbReference type="Gene3D" id="3.40.50.1580">
    <property type="entry name" value="Nucleoside phosphorylase domain"/>
    <property type="match status" value="1"/>
</dbReference>
<dbReference type="Pfam" id="PF01048">
    <property type="entry name" value="PNP_UDP_1"/>
    <property type="match status" value="1"/>
</dbReference>
<evidence type="ECO:0000256" key="3">
    <source>
        <dbReference type="ARBA" id="ARBA00022679"/>
    </source>
</evidence>
<dbReference type="NCBIfam" id="NF004489">
    <property type="entry name" value="PRK05819.1"/>
    <property type="match status" value="1"/>
</dbReference>
<feature type="binding site" evidence="5">
    <location>
        <position position="5"/>
    </location>
    <ligand>
        <name>a purine D-ribonucleoside</name>
        <dbReference type="ChEBI" id="CHEBI:142355"/>
        <note>ligand shared between dimeric partners</note>
    </ligand>
</feature>
<dbReference type="EC" id="2.4.2.1" evidence="5"/>
<dbReference type="AlphaFoldDB" id="A0A943ER23"/>
<name>A0A943ER23_9FIRM</name>
<dbReference type="InterPro" id="IPR018016">
    <property type="entry name" value="Nucleoside_phosphorylase_CS"/>
</dbReference>
<comment type="catalytic activity">
    <reaction evidence="5">
        <text>a purine D-ribonucleoside + phosphate = a purine nucleobase + alpha-D-ribose 1-phosphate</text>
        <dbReference type="Rhea" id="RHEA:19805"/>
        <dbReference type="ChEBI" id="CHEBI:26386"/>
        <dbReference type="ChEBI" id="CHEBI:43474"/>
        <dbReference type="ChEBI" id="CHEBI:57720"/>
        <dbReference type="ChEBI" id="CHEBI:142355"/>
        <dbReference type="EC" id="2.4.2.1"/>
    </reaction>
</comment>
<dbReference type="GO" id="GO:0004850">
    <property type="term" value="F:uridine phosphorylase activity"/>
    <property type="evidence" value="ECO:0007669"/>
    <property type="project" value="UniProtKB-EC"/>
</dbReference>
<dbReference type="InterPro" id="IPR004402">
    <property type="entry name" value="DeoD-type"/>
</dbReference>
<dbReference type="Proteomes" id="UP000751224">
    <property type="component" value="Unassembled WGS sequence"/>
</dbReference>
<reference evidence="7" key="1">
    <citation type="submission" date="2021-02" db="EMBL/GenBank/DDBJ databases">
        <title>Infant gut strain persistence is associated with maternal origin, phylogeny, and functional potential including surface adhesion and iron acquisition.</title>
        <authorList>
            <person name="Lou Y.C."/>
        </authorList>
    </citation>
    <scope>NUCLEOTIDE SEQUENCE</scope>
    <source>
        <strain evidence="7">L3_108_000G1_dasL3_108_000G1_metabat.metabat.11</strain>
    </source>
</reference>
<feature type="site" description="Important for catalytic activity" evidence="5">
    <location>
        <position position="218"/>
    </location>
</feature>
<evidence type="ECO:0000259" key="6">
    <source>
        <dbReference type="Pfam" id="PF01048"/>
    </source>
</evidence>
<dbReference type="GO" id="GO:0042278">
    <property type="term" value="P:purine nucleoside metabolic process"/>
    <property type="evidence" value="ECO:0007669"/>
    <property type="project" value="UniProtKB-UniRule"/>
</dbReference>
<comment type="subunit">
    <text evidence="5">Homohexamer; trimer of homodimers.</text>
</comment>
<gene>
    <name evidence="5 7" type="primary">deoD</name>
    <name evidence="7" type="ORF">KHX14_09670</name>
</gene>
<feature type="active site" description="Proton donor" evidence="5">
    <location>
        <position position="205"/>
    </location>
</feature>
<dbReference type="PANTHER" id="PTHR43691:SF11">
    <property type="entry name" value="FI09636P-RELATED"/>
    <property type="match status" value="1"/>
</dbReference>
<evidence type="ECO:0000313" key="7">
    <source>
        <dbReference type="EMBL" id="MBS5589052.1"/>
    </source>
</evidence>
<comment type="function">
    <text evidence="5">Catalyzes the reversible phosphorolytic breakdown of the N-glycosidic bond in the beta-(deoxy)ribonucleoside molecules, with the formation of the corresponding free purine bases and pentose-1-phosphate.</text>
</comment>
<dbReference type="EMBL" id="JAGZCC010000076">
    <property type="protein sequence ID" value="MBS5589052.1"/>
    <property type="molecule type" value="Genomic_DNA"/>
</dbReference>
<evidence type="ECO:0000313" key="8">
    <source>
        <dbReference type="Proteomes" id="UP000751224"/>
    </source>
</evidence>
<feature type="domain" description="Nucleoside phosphorylase" evidence="6">
    <location>
        <begin position="16"/>
        <end position="222"/>
    </location>
</feature>
<dbReference type="GO" id="GO:0004731">
    <property type="term" value="F:purine-nucleoside phosphorylase activity"/>
    <property type="evidence" value="ECO:0007669"/>
    <property type="project" value="UniProtKB-UniRule"/>
</dbReference>
<dbReference type="SUPFAM" id="SSF53167">
    <property type="entry name" value="Purine and uridine phosphorylases"/>
    <property type="match status" value="1"/>
</dbReference>
<keyword evidence="3 5" id="KW-0808">Transferase</keyword>
<dbReference type="NCBIfam" id="TIGR00107">
    <property type="entry name" value="deoD"/>
    <property type="match status" value="1"/>
</dbReference>
<proteinExistence type="inferred from homology"/>
<dbReference type="GO" id="GO:0005829">
    <property type="term" value="C:cytosol"/>
    <property type="evidence" value="ECO:0007669"/>
    <property type="project" value="TreeGrafter"/>
</dbReference>
<evidence type="ECO:0000256" key="4">
    <source>
        <dbReference type="ARBA" id="ARBA00048447"/>
    </source>
</evidence>
<comment type="caution">
    <text evidence="7">The sequence shown here is derived from an EMBL/GenBank/DDBJ whole genome shotgun (WGS) entry which is preliminary data.</text>
</comment>
<keyword evidence="2 5" id="KW-0328">Glycosyltransferase</keyword>
<comment type="catalytic activity">
    <reaction evidence="5">
        <text>a purine 2'-deoxy-D-ribonucleoside + phosphate = a purine nucleobase + 2-deoxy-alpha-D-ribose 1-phosphate</text>
        <dbReference type="Rhea" id="RHEA:36431"/>
        <dbReference type="ChEBI" id="CHEBI:26386"/>
        <dbReference type="ChEBI" id="CHEBI:43474"/>
        <dbReference type="ChEBI" id="CHEBI:57259"/>
        <dbReference type="ChEBI" id="CHEBI:142361"/>
        <dbReference type="EC" id="2.4.2.1"/>
    </reaction>
</comment>
<evidence type="ECO:0000256" key="5">
    <source>
        <dbReference type="HAMAP-Rule" id="MF_01627"/>
    </source>
</evidence>
<dbReference type="CDD" id="cd09006">
    <property type="entry name" value="PNP_EcPNPI-like"/>
    <property type="match status" value="1"/>
</dbReference>
<dbReference type="PANTHER" id="PTHR43691">
    <property type="entry name" value="URIDINE PHOSPHORYLASE"/>
    <property type="match status" value="1"/>
</dbReference>
<feature type="binding site" description="in other chain" evidence="5">
    <location>
        <begin position="204"/>
        <end position="205"/>
    </location>
    <ligand>
        <name>a purine D-ribonucleoside</name>
        <dbReference type="ChEBI" id="CHEBI:142355"/>
        <note>ligand shared between dimeric partners</note>
    </ligand>
</feature>
<feature type="binding site" description="in other chain" evidence="5">
    <location>
        <position position="21"/>
    </location>
    <ligand>
        <name>phosphate</name>
        <dbReference type="ChEBI" id="CHEBI:43474"/>
        <note>ligand shared between dimeric partners</note>
    </ligand>
</feature>
<comment type="catalytic activity">
    <reaction evidence="4">
        <text>uridine + phosphate = alpha-D-ribose 1-phosphate + uracil</text>
        <dbReference type="Rhea" id="RHEA:24388"/>
        <dbReference type="ChEBI" id="CHEBI:16704"/>
        <dbReference type="ChEBI" id="CHEBI:17568"/>
        <dbReference type="ChEBI" id="CHEBI:43474"/>
        <dbReference type="ChEBI" id="CHEBI:57720"/>
        <dbReference type="EC" id="2.4.2.3"/>
    </reaction>
</comment>
<dbReference type="HAMAP" id="MF_01627">
    <property type="entry name" value="Pur_nucleosid_phosp"/>
    <property type="match status" value="1"/>
</dbReference>
<evidence type="ECO:0000256" key="2">
    <source>
        <dbReference type="ARBA" id="ARBA00022676"/>
    </source>
</evidence>
<feature type="binding site" evidence="5">
    <location>
        <position position="44"/>
    </location>
    <ligand>
        <name>phosphate</name>
        <dbReference type="ChEBI" id="CHEBI:43474"/>
        <note>ligand shared between dimeric partners</note>
    </ligand>
</feature>
<dbReference type="GO" id="GO:0006218">
    <property type="term" value="P:uridine catabolic process"/>
    <property type="evidence" value="ECO:0007669"/>
    <property type="project" value="TreeGrafter"/>
</dbReference>
<feature type="binding site" description="in other chain" evidence="5">
    <location>
        <position position="25"/>
    </location>
    <ligand>
        <name>phosphate</name>
        <dbReference type="ChEBI" id="CHEBI:43474"/>
        <note>ligand shared between dimeric partners</note>
    </ligand>
</feature>
<comment type="similarity">
    <text evidence="1 5">Belongs to the PNP/UDP phosphorylase family.</text>
</comment>
<dbReference type="RefSeq" id="WP_303888021.1">
    <property type="nucleotide sequence ID" value="NZ_JAGZCC010000076.1"/>
</dbReference>
<protein>
    <recommendedName>
        <fullName evidence="5">Purine nucleoside phosphorylase DeoD-type</fullName>
        <shortName evidence="5">PNP</shortName>
        <ecNumber evidence="5">2.4.2.1</ecNumber>
    </recommendedName>
</protein>
<dbReference type="PROSITE" id="PS01232">
    <property type="entry name" value="PNP_UDP_1"/>
    <property type="match status" value="1"/>
</dbReference>
<accession>A0A943ER23</accession>
<feature type="binding site" description="in other chain" evidence="5">
    <location>
        <begin position="180"/>
        <end position="182"/>
    </location>
    <ligand>
        <name>a purine D-ribonucleoside</name>
        <dbReference type="ChEBI" id="CHEBI:142355"/>
        <note>ligand shared between dimeric partners</note>
    </ligand>
</feature>
<dbReference type="InterPro" id="IPR000845">
    <property type="entry name" value="Nucleoside_phosphorylase_d"/>
</dbReference>
<organism evidence="7 8">
    <name type="scientific">Thomasclavelia spiroformis</name>
    <dbReference type="NCBI Taxonomy" id="29348"/>
    <lineage>
        <taxon>Bacteria</taxon>
        <taxon>Bacillati</taxon>
        <taxon>Bacillota</taxon>
        <taxon>Erysipelotrichia</taxon>
        <taxon>Erysipelotrichales</taxon>
        <taxon>Coprobacillaceae</taxon>
        <taxon>Thomasclavelia</taxon>
    </lineage>
</organism>